<evidence type="ECO:0000313" key="1">
    <source>
        <dbReference type="EMBL" id="KAK8214773.1"/>
    </source>
</evidence>
<comment type="caution">
    <text evidence="1">The sequence shown here is derived from an EMBL/GenBank/DDBJ whole genome shotgun (WGS) entry which is preliminary data.</text>
</comment>
<reference evidence="1" key="1">
    <citation type="submission" date="2024-02" db="EMBL/GenBank/DDBJ databases">
        <title>Metagenome Assembled Genome of Zalaria obscura JY119.</title>
        <authorList>
            <person name="Vighnesh L."/>
            <person name="Jagadeeshwari U."/>
            <person name="Venkata Ramana C."/>
            <person name="Sasikala C."/>
        </authorList>
    </citation>
    <scope>NUCLEOTIDE SEQUENCE</scope>
    <source>
        <strain evidence="1">JY119</strain>
    </source>
</reference>
<dbReference type="EMBL" id="JAMKPW020000010">
    <property type="protein sequence ID" value="KAK8214773.1"/>
    <property type="molecule type" value="Genomic_DNA"/>
</dbReference>
<proteinExistence type="predicted"/>
<evidence type="ECO:0000313" key="2">
    <source>
        <dbReference type="Proteomes" id="UP001320706"/>
    </source>
</evidence>
<dbReference type="Proteomes" id="UP001320706">
    <property type="component" value="Unassembled WGS sequence"/>
</dbReference>
<protein>
    <submittedName>
        <fullName evidence="1">Uncharacterized protein</fullName>
    </submittedName>
</protein>
<gene>
    <name evidence="1" type="ORF">M8818_002355</name>
</gene>
<keyword evidence="2" id="KW-1185">Reference proteome</keyword>
<name>A0ACC3SJK0_9PEZI</name>
<accession>A0ACC3SJK0</accession>
<sequence length="351" mass="38363">MSARHRPRNNHNQDADEERRLWNQIKADAKKIDGMVARSSAIGTEIVEVEEQQAALVESNQPSSAELDDRLESLYRENVRISETVQHIIEGKSDDMNLLDSIKVLAGLREASEESSQILPSSSSRSSTGKASRSGQLPKRKGTVATEDEDAASAAPSPNVKGGRLGVAVSREKGRGGSVPSTREVSVKIEDGVESVASSVEGTKQGRQRLVLSINDQVFYRNPKGKTTVEGEGILCKVTNVIGEGKQRRYEVQDADPEPGTVAQPYRANVSALVPIPTSNAGLPDLPREKHVLAQYPDTTTFYKAEVSTAWRAKDIGTERGELVRLKFEGEMEEAKETEVERRFVLVEKGA</sequence>
<organism evidence="1 2">
    <name type="scientific">Zalaria obscura</name>
    <dbReference type="NCBI Taxonomy" id="2024903"/>
    <lineage>
        <taxon>Eukaryota</taxon>
        <taxon>Fungi</taxon>
        <taxon>Dikarya</taxon>
        <taxon>Ascomycota</taxon>
        <taxon>Pezizomycotina</taxon>
        <taxon>Dothideomycetes</taxon>
        <taxon>Dothideomycetidae</taxon>
        <taxon>Dothideales</taxon>
        <taxon>Zalariaceae</taxon>
        <taxon>Zalaria</taxon>
    </lineage>
</organism>